<feature type="compositionally biased region" description="Low complexity" evidence="1">
    <location>
        <begin position="102"/>
        <end position="114"/>
    </location>
</feature>
<feature type="compositionally biased region" description="Basic and acidic residues" evidence="1">
    <location>
        <begin position="145"/>
        <end position="154"/>
    </location>
</feature>
<dbReference type="PANTHER" id="PTHR19134">
    <property type="entry name" value="RECEPTOR-TYPE TYROSINE-PROTEIN PHOSPHATASE"/>
    <property type="match status" value="1"/>
</dbReference>
<dbReference type="EMBL" id="CACRXK020018263">
    <property type="protein sequence ID" value="CAB4032253.1"/>
    <property type="molecule type" value="Genomic_DNA"/>
</dbReference>
<feature type="region of interest" description="Disordered" evidence="1">
    <location>
        <begin position="96"/>
        <end position="214"/>
    </location>
</feature>
<dbReference type="AlphaFoldDB" id="A0A6S7KWL9"/>
<keyword evidence="3" id="KW-1185">Reference proteome</keyword>
<feature type="compositionally biased region" description="Polar residues" evidence="1">
    <location>
        <begin position="156"/>
        <end position="174"/>
    </location>
</feature>
<feature type="compositionally biased region" description="Polar residues" evidence="1">
    <location>
        <begin position="132"/>
        <end position="144"/>
    </location>
</feature>
<dbReference type="GO" id="GO:0004725">
    <property type="term" value="F:protein tyrosine phosphatase activity"/>
    <property type="evidence" value="ECO:0007669"/>
    <property type="project" value="InterPro"/>
</dbReference>
<feature type="compositionally biased region" description="Basic and acidic residues" evidence="1">
    <location>
        <begin position="333"/>
        <end position="345"/>
    </location>
</feature>
<dbReference type="Gene3D" id="3.90.190.10">
    <property type="entry name" value="Protein tyrosine phosphatase superfamily"/>
    <property type="match status" value="1"/>
</dbReference>
<evidence type="ECO:0000256" key="1">
    <source>
        <dbReference type="SAM" id="MobiDB-lite"/>
    </source>
</evidence>
<feature type="compositionally biased region" description="Basic and acidic residues" evidence="1">
    <location>
        <begin position="433"/>
        <end position="445"/>
    </location>
</feature>
<dbReference type="PROSITE" id="PS50055">
    <property type="entry name" value="TYR_PHOSPHATASE_PTP"/>
    <property type="match status" value="1"/>
</dbReference>
<feature type="compositionally biased region" description="Polar residues" evidence="1">
    <location>
        <begin position="366"/>
        <end position="378"/>
    </location>
</feature>
<accession>A0A6S7KWL9</accession>
<dbReference type="InterPro" id="IPR000387">
    <property type="entry name" value="Tyr_Pase_dom"/>
</dbReference>
<dbReference type="InterPro" id="IPR003595">
    <property type="entry name" value="Tyr_Pase_cat"/>
</dbReference>
<dbReference type="OrthoDB" id="6058203at2759"/>
<feature type="compositionally biased region" description="Basic and acidic residues" evidence="1">
    <location>
        <begin position="273"/>
        <end position="306"/>
    </location>
</feature>
<dbReference type="InterPro" id="IPR029021">
    <property type="entry name" value="Prot-tyrosine_phosphatase-like"/>
</dbReference>
<feature type="compositionally biased region" description="Low complexity" evidence="1">
    <location>
        <begin position="260"/>
        <end position="272"/>
    </location>
</feature>
<dbReference type="PROSITE" id="PS50056">
    <property type="entry name" value="TYR_PHOSPHATASE_2"/>
    <property type="match status" value="1"/>
</dbReference>
<dbReference type="InterPro" id="IPR000242">
    <property type="entry name" value="PTP_cat"/>
</dbReference>
<dbReference type="InterPro" id="IPR016130">
    <property type="entry name" value="Tyr_Pase_AS"/>
</dbReference>
<organism evidence="2 3">
    <name type="scientific">Paramuricea clavata</name>
    <name type="common">Red gorgonian</name>
    <name type="synonym">Violescent sea-whip</name>
    <dbReference type="NCBI Taxonomy" id="317549"/>
    <lineage>
        <taxon>Eukaryota</taxon>
        <taxon>Metazoa</taxon>
        <taxon>Cnidaria</taxon>
        <taxon>Anthozoa</taxon>
        <taxon>Octocorallia</taxon>
        <taxon>Malacalcyonacea</taxon>
        <taxon>Plexauridae</taxon>
        <taxon>Paramuricea</taxon>
    </lineage>
</organism>
<dbReference type="InterPro" id="IPR050348">
    <property type="entry name" value="Protein-Tyr_Phosphatase"/>
</dbReference>
<name>A0A6S7KWL9_PARCT</name>
<dbReference type="PROSITE" id="PS00383">
    <property type="entry name" value="TYR_PHOSPHATASE_1"/>
    <property type="match status" value="1"/>
</dbReference>
<feature type="compositionally biased region" description="Basic and acidic residues" evidence="1">
    <location>
        <begin position="181"/>
        <end position="192"/>
    </location>
</feature>
<dbReference type="SMART" id="SM00404">
    <property type="entry name" value="PTPc_motif"/>
    <property type="match status" value="1"/>
</dbReference>
<dbReference type="Proteomes" id="UP001152795">
    <property type="component" value="Unassembled WGS sequence"/>
</dbReference>
<evidence type="ECO:0000313" key="3">
    <source>
        <dbReference type="Proteomes" id="UP001152795"/>
    </source>
</evidence>
<dbReference type="Pfam" id="PF00102">
    <property type="entry name" value="Y_phosphatase"/>
    <property type="match status" value="1"/>
</dbReference>
<reference evidence="2" key="1">
    <citation type="submission" date="2020-04" db="EMBL/GenBank/DDBJ databases">
        <authorList>
            <person name="Alioto T."/>
            <person name="Alioto T."/>
            <person name="Gomez Garrido J."/>
        </authorList>
    </citation>
    <scope>NUCLEOTIDE SEQUENCE</scope>
    <source>
        <strain evidence="2">A484AB</strain>
    </source>
</reference>
<feature type="compositionally biased region" description="Basic and acidic residues" evidence="1">
    <location>
        <begin position="412"/>
        <end position="422"/>
    </location>
</feature>
<comment type="caution">
    <text evidence="2">The sequence shown here is derived from an EMBL/GenBank/DDBJ whole genome shotgun (WGS) entry which is preliminary data.</text>
</comment>
<dbReference type="PANTHER" id="PTHR19134:SF449">
    <property type="entry name" value="TYROSINE-PROTEIN PHOSPHATASE 1"/>
    <property type="match status" value="1"/>
</dbReference>
<dbReference type="PRINTS" id="PR00700">
    <property type="entry name" value="PRTYPHPHTASE"/>
</dbReference>
<gene>
    <name evidence="2" type="ORF">PACLA_8A023218</name>
</gene>
<protein>
    <submittedName>
        <fullName evidence="2">Tyrosine- phosphatase non-receptor type 23</fullName>
    </submittedName>
</protein>
<proteinExistence type="predicted"/>
<sequence>MGHMYIRHQTIDPDVEKPILLHCSAGVGRTGAFIVMYSAMREMYSGNGIMDVQELVKKLREKRKYMVQKKEQYEFCYKGILHCGEQFLIIENSGNTVEGDSSDSLSSSDTYSLSSDDEAEYMKPAIPARPPISQNQGEISGNNETKQEGKKDESSILGSEQASLEQSESNSGKTDSIPPKCEMDSEKSDGTSHKSNQNSEKIPSRVEGNCENVESGNTLNNFLEICTKSLPHDVLPVEINEEVMVPGGFQDANLKISMAESSGKESSSSKGSDMGETKYKEITEEPEEEVAKSRDADCDNTDRGTAGRENASLIPGLQEIQEGLIKDDDDVINDQKGDVSVKPEENIQGNPEETLAGNVEILATETPTSLENDTTNLQDGLVECGDTPSDTEISPNIISPRETTENSSDVLPQKETDVKTEGENQQVRQELSSADKDISAKTENQ</sequence>
<evidence type="ECO:0000313" key="2">
    <source>
        <dbReference type="EMBL" id="CAB4032253.1"/>
    </source>
</evidence>
<feature type="region of interest" description="Disordered" evidence="1">
    <location>
        <begin position="366"/>
        <end position="445"/>
    </location>
</feature>
<feature type="region of interest" description="Disordered" evidence="1">
    <location>
        <begin position="259"/>
        <end position="354"/>
    </location>
</feature>
<feature type="compositionally biased region" description="Polar residues" evidence="1">
    <location>
        <begin position="423"/>
        <end position="432"/>
    </location>
</feature>
<dbReference type="SUPFAM" id="SSF52799">
    <property type="entry name" value="(Phosphotyrosine protein) phosphatases II"/>
    <property type="match status" value="1"/>
</dbReference>
<feature type="compositionally biased region" description="Polar residues" evidence="1">
    <location>
        <begin position="388"/>
        <end position="397"/>
    </location>
</feature>